<keyword evidence="4" id="KW-1185">Reference proteome</keyword>
<protein>
    <recommendedName>
        <fullName evidence="2">RING zinc finger-like domain-containing protein</fullName>
    </recommendedName>
</protein>
<feature type="compositionally biased region" description="Basic and acidic residues" evidence="1">
    <location>
        <begin position="68"/>
        <end position="89"/>
    </location>
</feature>
<organism evidence="3 4">
    <name type="scientific">Drechslerella stenobrocha 248</name>
    <dbReference type="NCBI Taxonomy" id="1043628"/>
    <lineage>
        <taxon>Eukaryota</taxon>
        <taxon>Fungi</taxon>
        <taxon>Dikarya</taxon>
        <taxon>Ascomycota</taxon>
        <taxon>Pezizomycotina</taxon>
        <taxon>Orbiliomycetes</taxon>
        <taxon>Orbiliales</taxon>
        <taxon>Orbiliaceae</taxon>
        <taxon>Drechslerella</taxon>
    </lineage>
</organism>
<evidence type="ECO:0000313" key="4">
    <source>
        <dbReference type="Proteomes" id="UP000024837"/>
    </source>
</evidence>
<reference evidence="3 4" key="1">
    <citation type="submission" date="2013-05" db="EMBL/GenBank/DDBJ databases">
        <title>Drechslerella stenobrocha genome reveals carnivorous origination and mechanical trapping mechanism of predatory fungi.</title>
        <authorList>
            <person name="Liu X."/>
            <person name="Zhang W."/>
            <person name="Liu K."/>
        </authorList>
    </citation>
    <scope>NUCLEOTIDE SEQUENCE [LARGE SCALE GENOMIC DNA]</scope>
    <source>
        <strain evidence="3 4">248</strain>
    </source>
</reference>
<name>W7IFU6_9PEZI</name>
<gene>
    <name evidence="3" type="ORF">DRE_02594</name>
</gene>
<feature type="compositionally biased region" description="Basic and acidic residues" evidence="1">
    <location>
        <begin position="212"/>
        <end position="223"/>
    </location>
</feature>
<feature type="compositionally biased region" description="Polar residues" evidence="1">
    <location>
        <begin position="186"/>
        <end position="210"/>
    </location>
</feature>
<feature type="domain" description="RING zinc finger-like" evidence="2">
    <location>
        <begin position="367"/>
        <end position="415"/>
    </location>
</feature>
<dbReference type="InterPro" id="IPR056929">
    <property type="entry name" value="Znf_RING-like"/>
</dbReference>
<evidence type="ECO:0000259" key="2">
    <source>
        <dbReference type="Pfam" id="PF25080"/>
    </source>
</evidence>
<evidence type="ECO:0000313" key="3">
    <source>
        <dbReference type="EMBL" id="EWC48015.1"/>
    </source>
</evidence>
<dbReference type="HOGENOM" id="CLU_029950_0_0_1"/>
<feature type="compositionally biased region" description="Basic and acidic residues" evidence="1">
    <location>
        <begin position="1"/>
        <end position="14"/>
    </location>
</feature>
<feature type="compositionally biased region" description="Low complexity" evidence="1">
    <location>
        <begin position="101"/>
        <end position="114"/>
    </location>
</feature>
<feature type="region of interest" description="Disordered" evidence="1">
    <location>
        <begin position="1"/>
        <end position="235"/>
    </location>
</feature>
<dbReference type="EMBL" id="KI966406">
    <property type="protein sequence ID" value="EWC48015.1"/>
    <property type="molecule type" value="Genomic_DNA"/>
</dbReference>
<proteinExistence type="predicted"/>
<accession>W7IFU6</accession>
<dbReference type="AlphaFoldDB" id="W7IFU6"/>
<dbReference type="Proteomes" id="UP000024837">
    <property type="component" value="Unassembled WGS sequence"/>
</dbReference>
<dbReference type="OrthoDB" id="5405791at2759"/>
<sequence>MQEHIRRAHPDDYVPRLSATKDSFERMIRGAGPHSSAATSGLSQLPNGPLGGGPPSPGRGRNFNLGGAEERAKSSGWRYEDAFEQRTEDLTPPSTNSDADLSSTNTSLNSMSRSITAYSSFGSDVPQPLSKPLQMTQPRKRKNNSSIDNTRRHHTFHPSSMSTMQGLEPLHIPHPPSRQRKRLPQMMTSPHLSRQNTPMSYEPSSATGNESDPDRTLEHDDLARPASSTVSGDDEARTRWDELVFVASQAPEFLNQPPPSAYGFGGNTLTKSRSMADLEQRVRTTNITPPMSDRRDTPPDSGTFEKMQIPNFSSRSVSPRASTGTLASNKMEIDFASGGPLATFNTLNKAGGPYTPQITITYTPKVECSGCGLLTAMGEAMACSECIAGLCRSCVRKGSDGYTDGDEAHGICPSCEGLDVKFKAVRMRIR</sequence>
<evidence type="ECO:0000256" key="1">
    <source>
        <dbReference type="SAM" id="MobiDB-lite"/>
    </source>
</evidence>
<dbReference type="Pfam" id="PF25080">
    <property type="entry name" value="zf_RING-like"/>
    <property type="match status" value="1"/>
</dbReference>